<keyword evidence="2" id="KW-1185">Reference proteome</keyword>
<reference evidence="1" key="2">
    <citation type="submission" date="2015-06" db="UniProtKB">
        <authorList>
            <consortium name="EnsemblMetazoa"/>
        </authorList>
    </citation>
    <scope>IDENTIFICATION</scope>
</reference>
<dbReference type="EnsemblMetazoa" id="MESCA004341-RA">
    <property type="protein sequence ID" value="MESCA004341-PA"/>
    <property type="gene ID" value="MESCA004341"/>
</dbReference>
<name>T1GLE1_MEGSC</name>
<protein>
    <submittedName>
        <fullName evidence="1">Uncharacterized protein</fullName>
    </submittedName>
</protein>
<dbReference type="HOGENOM" id="CLU_3415385_0_0_1"/>
<evidence type="ECO:0000313" key="2">
    <source>
        <dbReference type="Proteomes" id="UP000015102"/>
    </source>
</evidence>
<dbReference type="EMBL" id="CAQQ02052217">
    <property type="status" value="NOT_ANNOTATED_CDS"/>
    <property type="molecule type" value="Genomic_DNA"/>
</dbReference>
<reference evidence="2" key="1">
    <citation type="submission" date="2013-02" db="EMBL/GenBank/DDBJ databases">
        <authorList>
            <person name="Hughes D."/>
        </authorList>
    </citation>
    <scope>NUCLEOTIDE SEQUENCE</scope>
    <source>
        <strain>Durham</strain>
        <strain evidence="2">NC isolate 2 -- Noor lab</strain>
    </source>
</reference>
<proteinExistence type="predicted"/>
<evidence type="ECO:0000313" key="1">
    <source>
        <dbReference type="EnsemblMetazoa" id="MESCA004341-PA"/>
    </source>
</evidence>
<dbReference type="Proteomes" id="UP000015102">
    <property type="component" value="Unassembled WGS sequence"/>
</dbReference>
<accession>T1GLE1</accession>
<dbReference type="AlphaFoldDB" id="T1GLE1"/>
<sequence length="27" mass="3227">MKTFAMSWDCPNQQKPYQNLDNGFKFS</sequence>
<organism evidence="1 2">
    <name type="scientific">Megaselia scalaris</name>
    <name type="common">Humpbacked fly</name>
    <name type="synonym">Phora scalaris</name>
    <dbReference type="NCBI Taxonomy" id="36166"/>
    <lineage>
        <taxon>Eukaryota</taxon>
        <taxon>Metazoa</taxon>
        <taxon>Ecdysozoa</taxon>
        <taxon>Arthropoda</taxon>
        <taxon>Hexapoda</taxon>
        <taxon>Insecta</taxon>
        <taxon>Pterygota</taxon>
        <taxon>Neoptera</taxon>
        <taxon>Endopterygota</taxon>
        <taxon>Diptera</taxon>
        <taxon>Brachycera</taxon>
        <taxon>Muscomorpha</taxon>
        <taxon>Platypezoidea</taxon>
        <taxon>Phoridae</taxon>
        <taxon>Megaseliini</taxon>
        <taxon>Megaselia</taxon>
    </lineage>
</organism>